<organism evidence="2 3">
    <name type="scientific">Acrobeloides nanus</name>
    <dbReference type="NCBI Taxonomy" id="290746"/>
    <lineage>
        <taxon>Eukaryota</taxon>
        <taxon>Metazoa</taxon>
        <taxon>Ecdysozoa</taxon>
        <taxon>Nematoda</taxon>
        <taxon>Chromadorea</taxon>
        <taxon>Rhabditida</taxon>
        <taxon>Tylenchina</taxon>
        <taxon>Cephalobomorpha</taxon>
        <taxon>Cephaloboidea</taxon>
        <taxon>Cephalobidae</taxon>
        <taxon>Acrobeloides</taxon>
    </lineage>
</organism>
<dbReference type="AlphaFoldDB" id="A0A914DZY1"/>
<accession>A0A914DZY1</accession>
<dbReference type="WBParaSite" id="ACRNAN_scaffold4597.g9411.t1">
    <property type="protein sequence ID" value="ACRNAN_scaffold4597.g9411.t1"/>
    <property type="gene ID" value="ACRNAN_scaffold4597.g9411"/>
</dbReference>
<keyword evidence="2" id="KW-1185">Reference proteome</keyword>
<name>A0A914DZY1_9BILA</name>
<feature type="coiled-coil region" evidence="1">
    <location>
        <begin position="27"/>
        <end position="63"/>
    </location>
</feature>
<sequence>MKIRMLEQLLEAATDGNPPSSSSFPLLLNQEKSLELEEERNKSQRLENELEYVKKQLDTKLSRQMDEEALTPDMKRLIKNHEEDISEFRRYIQVLLKKQSEEINRMRRLQEQNEDCWSKRLQYLPVVQNFKLMELDEARGGQQKSAQTSKG</sequence>
<evidence type="ECO:0000313" key="2">
    <source>
        <dbReference type="Proteomes" id="UP000887540"/>
    </source>
</evidence>
<reference evidence="3" key="1">
    <citation type="submission" date="2022-11" db="UniProtKB">
        <authorList>
            <consortium name="WormBaseParasite"/>
        </authorList>
    </citation>
    <scope>IDENTIFICATION</scope>
</reference>
<evidence type="ECO:0000256" key="1">
    <source>
        <dbReference type="SAM" id="Coils"/>
    </source>
</evidence>
<protein>
    <submittedName>
        <fullName evidence="3">Uncharacterized protein</fullName>
    </submittedName>
</protein>
<keyword evidence="1" id="KW-0175">Coiled coil</keyword>
<dbReference type="Proteomes" id="UP000887540">
    <property type="component" value="Unplaced"/>
</dbReference>
<proteinExistence type="predicted"/>
<evidence type="ECO:0000313" key="3">
    <source>
        <dbReference type="WBParaSite" id="ACRNAN_scaffold4597.g9411.t1"/>
    </source>
</evidence>